<keyword evidence="3" id="KW-1185">Reference proteome</keyword>
<dbReference type="InterPro" id="IPR024370">
    <property type="entry name" value="PBP_domain"/>
</dbReference>
<organism evidence="2 3">
    <name type="scientific">Pyrobaculum neutrophilum (strain DSM 2338 / JCM 9278 / NBRC 100436 / V24Sta)</name>
    <name type="common">Thermoproteus neutrophilus</name>
    <dbReference type="NCBI Taxonomy" id="444157"/>
    <lineage>
        <taxon>Archaea</taxon>
        <taxon>Thermoproteota</taxon>
        <taxon>Thermoprotei</taxon>
        <taxon>Thermoproteales</taxon>
        <taxon>Thermoproteaceae</taxon>
        <taxon>Pyrobaculum</taxon>
    </lineage>
</organism>
<evidence type="ECO:0000313" key="3">
    <source>
        <dbReference type="Proteomes" id="UP000001694"/>
    </source>
</evidence>
<protein>
    <submittedName>
        <fullName evidence="2">Binding protein, putative</fullName>
    </submittedName>
</protein>
<gene>
    <name evidence="2" type="ordered locus">Tneu_0964</name>
</gene>
<dbReference type="EMBL" id="CP001014">
    <property type="protein sequence ID" value="ACB39899.1"/>
    <property type="molecule type" value="Genomic_DNA"/>
</dbReference>
<dbReference type="Gene3D" id="3.40.190.10">
    <property type="entry name" value="Periplasmic binding protein-like II"/>
    <property type="match status" value="2"/>
</dbReference>
<dbReference type="AlphaFoldDB" id="B1YDN6"/>
<name>B1YDN6_PYRNV</name>
<accession>B1YDN6</accession>
<dbReference type="HOGENOM" id="CLU_061511_0_0_2"/>
<dbReference type="KEGG" id="tne:Tneu_0964"/>
<dbReference type="Pfam" id="PF12849">
    <property type="entry name" value="PBP_like_2"/>
    <property type="match status" value="1"/>
</dbReference>
<dbReference type="RefSeq" id="WP_012350319.1">
    <property type="nucleotide sequence ID" value="NC_010525.1"/>
</dbReference>
<reference evidence="2" key="1">
    <citation type="submission" date="2008-03" db="EMBL/GenBank/DDBJ databases">
        <title>Complete sequence of Thermoproteus neutrophilus V24Sta.</title>
        <authorList>
            <consortium name="US DOE Joint Genome Institute"/>
            <person name="Copeland A."/>
            <person name="Lucas S."/>
            <person name="Lapidus A."/>
            <person name="Glavina del Rio T."/>
            <person name="Dalin E."/>
            <person name="Tice H."/>
            <person name="Bruce D."/>
            <person name="Goodwin L."/>
            <person name="Pitluck S."/>
            <person name="Sims D."/>
            <person name="Brettin T."/>
            <person name="Detter J.C."/>
            <person name="Han C."/>
            <person name="Kuske C.R."/>
            <person name="Schmutz J."/>
            <person name="Larimer F."/>
            <person name="Land M."/>
            <person name="Hauser L."/>
            <person name="Kyrpides N."/>
            <person name="Mikhailova N."/>
            <person name="Biddle J.F."/>
            <person name="Zhang Z."/>
            <person name="Fitz-Gibbon S.T."/>
            <person name="Lowe T.M."/>
            <person name="Saltikov C."/>
            <person name="House C.H."/>
            <person name="Richardson P."/>
        </authorList>
    </citation>
    <scope>NUCLEOTIDE SEQUENCE [LARGE SCALE GENOMIC DNA]</scope>
    <source>
        <strain evidence="2">V24Sta</strain>
    </source>
</reference>
<dbReference type="PANTHER" id="PTHR37945:SF1">
    <property type="entry name" value="EXTRACELLULAR TUNGSTATE BINDING PROTEIN"/>
    <property type="match status" value="1"/>
</dbReference>
<feature type="domain" description="PBP" evidence="1">
    <location>
        <begin position="43"/>
        <end position="261"/>
    </location>
</feature>
<evidence type="ECO:0000313" key="2">
    <source>
        <dbReference type="EMBL" id="ACB39899.1"/>
    </source>
</evidence>
<dbReference type="InterPro" id="IPR052738">
    <property type="entry name" value="ABC-Tungstate_binding"/>
</dbReference>
<dbReference type="SUPFAM" id="SSF53850">
    <property type="entry name" value="Periplasmic binding protein-like II"/>
    <property type="match status" value="1"/>
</dbReference>
<dbReference type="eggNOG" id="arCOG00229">
    <property type="taxonomic scope" value="Archaea"/>
</dbReference>
<sequence>MSKIGYLIIVVALAVAVALFIASQRPQTAAPQQTAPRQHAVLYMATTTSVKDTGLLDVLIPDFERWAAERGYDVEVRYSAVGTGQALLMAARGDVDVVLVHAPDLERRYLENGTLKCRDVIAYNFFIVVGPRGDPAGARGTSAAEAFRRIAEAKAPFVSRGDRSGTHIKELSLWREAIGREPDPKVDTWYISAGAGMGQTLLLANEKRAYALTDVGTWLRYRDRLDQLEVVVPAAPDLINIYSFEIVKPSPAAKLMAQYMLTRGQEVIGNLTVAGQPLFTPISRADPRAMEWIKPAVFGPSCVG</sequence>
<evidence type="ECO:0000259" key="1">
    <source>
        <dbReference type="Pfam" id="PF12849"/>
    </source>
</evidence>
<dbReference type="OrthoDB" id="14917at2157"/>
<dbReference type="PANTHER" id="PTHR37945">
    <property type="entry name" value="EXTRACELLULAR TUNGSTATE BINDING PROTEIN"/>
    <property type="match status" value="1"/>
</dbReference>
<dbReference type="GeneID" id="6164569"/>
<dbReference type="Proteomes" id="UP000001694">
    <property type="component" value="Chromosome"/>
</dbReference>
<dbReference type="STRING" id="444157.Tneu_0964"/>
<proteinExistence type="predicted"/>